<comment type="caution">
    <text evidence="2">The sequence shown here is derived from an EMBL/GenBank/DDBJ whole genome shotgun (WGS) entry which is preliminary data.</text>
</comment>
<dbReference type="RefSeq" id="XP_066804740.1">
    <property type="nucleotide sequence ID" value="XM_066944817.1"/>
</dbReference>
<dbReference type="AlphaFoldDB" id="A0AAW0Z2Q7"/>
<evidence type="ECO:0000313" key="2">
    <source>
        <dbReference type="EMBL" id="KAK8864444.1"/>
    </source>
</evidence>
<organism evidence="2 3">
    <name type="scientific">Kwoniella newhampshirensis</name>
    <dbReference type="NCBI Taxonomy" id="1651941"/>
    <lineage>
        <taxon>Eukaryota</taxon>
        <taxon>Fungi</taxon>
        <taxon>Dikarya</taxon>
        <taxon>Basidiomycota</taxon>
        <taxon>Agaricomycotina</taxon>
        <taxon>Tremellomycetes</taxon>
        <taxon>Tremellales</taxon>
        <taxon>Cryptococcaceae</taxon>
        <taxon>Kwoniella</taxon>
    </lineage>
</organism>
<feature type="region of interest" description="Disordered" evidence="1">
    <location>
        <begin position="74"/>
        <end position="108"/>
    </location>
</feature>
<accession>A0AAW0Z2Q7</accession>
<dbReference type="Proteomes" id="UP001388673">
    <property type="component" value="Unassembled WGS sequence"/>
</dbReference>
<dbReference type="GeneID" id="92178952"/>
<keyword evidence="3" id="KW-1185">Reference proteome</keyword>
<proteinExistence type="predicted"/>
<name>A0AAW0Z2Q7_9TREE</name>
<reference evidence="2 3" key="1">
    <citation type="journal article" date="2024" name="bioRxiv">
        <title>Comparative genomics of Cryptococcus and Kwoniella reveals pathogenesis evolution and contrasting karyotype dynamics via intercentromeric recombination or chromosome fusion.</title>
        <authorList>
            <person name="Coelho M.A."/>
            <person name="David-Palma M."/>
            <person name="Shea T."/>
            <person name="Bowers K."/>
            <person name="McGinley-Smith S."/>
            <person name="Mohammad A.W."/>
            <person name="Gnirke A."/>
            <person name="Yurkov A.M."/>
            <person name="Nowrousian M."/>
            <person name="Sun S."/>
            <person name="Cuomo C.A."/>
            <person name="Heitman J."/>
        </authorList>
    </citation>
    <scope>NUCLEOTIDE SEQUENCE [LARGE SCALE GENOMIC DNA]</scope>
    <source>
        <strain evidence="2 3">CBS 13917</strain>
    </source>
</reference>
<dbReference type="KEGG" id="kne:92178952"/>
<dbReference type="EMBL" id="JBCAWK010000003">
    <property type="protein sequence ID" value="KAK8864444.1"/>
    <property type="molecule type" value="Genomic_DNA"/>
</dbReference>
<gene>
    <name evidence="2" type="ORF">IAR55_001693</name>
</gene>
<evidence type="ECO:0000313" key="3">
    <source>
        <dbReference type="Proteomes" id="UP001388673"/>
    </source>
</evidence>
<evidence type="ECO:0000256" key="1">
    <source>
        <dbReference type="SAM" id="MobiDB-lite"/>
    </source>
</evidence>
<protein>
    <submittedName>
        <fullName evidence="2">Uncharacterized protein</fullName>
    </submittedName>
</protein>
<sequence length="108" mass="11887">MPAAKIEKEAWNDEHTTALIRGMVVNILTNRSDLYKIPDLQGVSDNGGDRVNKKVMQILKKLCGQYPGAEQMVDEEVKKLKGSKSGSSSRAGPATPKKRKMGTKNEDE</sequence>